<feature type="domain" description="Periplasmic binding protein" evidence="5">
    <location>
        <begin position="53"/>
        <end position="311"/>
    </location>
</feature>
<evidence type="ECO:0000256" key="3">
    <source>
        <dbReference type="ARBA" id="ARBA00022729"/>
    </source>
</evidence>
<protein>
    <submittedName>
        <fullName evidence="6">ABC transporter substrate-binding protein</fullName>
    </submittedName>
</protein>
<name>A0ABY4CKZ5_9BACL</name>
<evidence type="ECO:0000313" key="7">
    <source>
        <dbReference type="Proteomes" id="UP000830167"/>
    </source>
</evidence>
<feature type="chain" id="PRO_5046171635" evidence="4">
    <location>
        <begin position="25"/>
        <end position="339"/>
    </location>
</feature>
<sequence>MNKTKRLFTFMLIPVMTMFTVACGATGGSQATQSNATSSGTTSKLTLQNAVVGFSQSQSEINPFRAVETQSIKSEAQKLGVKKLFVTNAQGDVSKQVSDVEDMIAQGVNILIITPESFNGLTPALNAAKSHHIPVFLIDSMSSGKAGVDYVTFLGSDFYKQAQRAADGLVQATGGNANIAVLTGPSGDFVTTQRTNGFTDYMKKHPGMKIVATQPANFIQSKAQDVMQQMLLANPNINAVYAENDTMALGAISAIQAAGKTPGKDVKIVSIDGIKQVVKDVVSGQVYADVETNPRFGPLVFDAIKKYLAGESLPAQIVSDDQLYTKANAQKALDDGQAY</sequence>
<dbReference type="CDD" id="cd06309">
    <property type="entry name" value="PBP1_galactofuranose_YtfQ-like"/>
    <property type="match status" value="1"/>
</dbReference>
<proteinExistence type="inferred from homology"/>
<evidence type="ECO:0000259" key="5">
    <source>
        <dbReference type="Pfam" id="PF13407"/>
    </source>
</evidence>
<dbReference type="Gene3D" id="3.40.50.2300">
    <property type="match status" value="2"/>
</dbReference>
<comment type="subcellular location">
    <subcellularLocation>
        <location evidence="1">Cell envelope</location>
    </subcellularLocation>
</comment>
<reference evidence="6" key="1">
    <citation type="submission" date="2021-12" db="EMBL/GenBank/DDBJ databases">
        <title>Alicyclobacillaceae gen. nov., sp. nov., isolated from chalcocite enrichment system.</title>
        <authorList>
            <person name="Jiang Z."/>
        </authorList>
    </citation>
    <scope>NUCLEOTIDE SEQUENCE</scope>
    <source>
        <strain evidence="6">MYW30-H2</strain>
    </source>
</reference>
<accession>A0ABY4CKZ5</accession>
<evidence type="ECO:0000256" key="1">
    <source>
        <dbReference type="ARBA" id="ARBA00004196"/>
    </source>
</evidence>
<feature type="signal peptide" evidence="4">
    <location>
        <begin position="1"/>
        <end position="24"/>
    </location>
</feature>
<dbReference type="PANTHER" id="PTHR46847:SF3">
    <property type="entry name" value="GALACTOFURANOSE-BINDING PROTEIN YTFQ"/>
    <property type="match status" value="1"/>
</dbReference>
<dbReference type="Proteomes" id="UP000830167">
    <property type="component" value="Chromosome"/>
</dbReference>
<dbReference type="SUPFAM" id="SSF53822">
    <property type="entry name" value="Periplasmic binding protein-like I"/>
    <property type="match status" value="1"/>
</dbReference>
<keyword evidence="3 4" id="KW-0732">Signal</keyword>
<keyword evidence="7" id="KW-1185">Reference proteome</keyword>
<dbReference type="InterPro" id="IPR025997">
    <property type="entry name" value="SBP_2_dom"/>
</dbReference>
<dbReference type="InterPro" id="IPR028082">
    <property type="entry name" value="Peripla_BP_I"/>
</dbReference>
<dbReference type="RefSeq" id="WP_347437363.1">
    <property type="nucleotide sequence ID" value="NZ_CP089291.1"/>
</dbReference>
<dbReference type="EMBL" id="CP089291">
    <property type="protein sequence ID" value="UOF90664.1"/>
    <property type="molecule type" value="Genomic_DNA"/>
</dbReference>
<evidence type="ECO:0000256" key="4">
    <source>
        <dbReference type="SAM" id="SignalP"/>
    </source>
</evidence>
<comment type="similarity">
    <text evidence="2">Belongs to the bacterial solute-binding protein 2 family.</text>
</comment>
<dbReference type="Pfam" id="PF13407">
    <property type="entry name" value="Peripla_BP_4"/>
    <property type="match status" value="1"/>
</dbReference>
<organism evidence="6 7">
    <name type="scientific">Fodinisporobacter ferrooxydans</name>
    <dbReference type="NCBI Taxonomy" id="2901836"/>
    <lineage>
        <taxon>Bacteria</taxon>
        <taxon>Bacillati</taxon>
        <taxon>Bacillota</taxon>
        <taxon>Bacilli</taxon>
        <taxon>Bacillales</taxon>
        <taxon>Alicyclobacillaceae</taxon>
        <taxon>Fodinisporobacter</taxon>
    </lineage>
</organism>
<evidence type="ECO:0000256" key="2">
    <source>
        <dbReference type="ARBA" id="ARBA00007639"/>
    </source>
</evidence>
<gene>
    <name evidence="6" type="ORF">LSG31_22885</name>
</gene>
<dbReference type="PROSITE" id="PS51257">
    <property type="entry name" value="PROKAR_LIPOPROTEIN"/>
    <property type="match status" value="1"/>
</dbReference>
<evidence type="ECO:0000313" key="6">
    <source>
        <dbReference type="EMBL" id="UOF90664.1"/>
    </source>
</evidence>
<dbReference type="PANTHER" id="PTHR46847">
    <property type="entry name" value="D-ALLOSE-BINDING PERIPLASMIC PROTEIN-RELATED"/>
    <property type="match status" value="1"/>
</dbReference>